<comment type="caution">
    <text evidence="1">The sequence shown here is derived from an EMBL/GenBank/DDBJ whole genome shotgun (WGS) entry which is preliminary data.</text>
</comment>
<keyword evidence="2" id="KW-1185">Reference proteome</keyword>
<accession>A0A3S0KA35</accession>
<dbReference type="Proteomes" id="UP000282060">
    <property type="component" value="Unassembled WGS sequence"/>
</dbReference>
<gene>
    <name evidence="1" type="ORF">EKG39_22430</name>
</gene>
<evidence type="ECO:0000313" key="1">
    <source>
        <dbReference type="EMBL" id="RTR26078.1"/>
    </source>
</evidence>
<evidence type="ECO:0000313" key="2">
    <source>
        <dbReference type="Proteomes" id="UP000282060"/>
    </source>
</evidence>
<protein>
    <submittedName>
        <fullName evidence="1">Uncharacterized protein</fullName>
    </submittedName>
</protein>
<proteinExistence type="predicted"/>
<sequence>MAIDTKDTSAWSLSETEIYHYTQFNSTRLSLRNYNARVGETLAGVEEMNEVIGLGLLVGTVVN</sequence>
<reference evidence="1 2" key="1">
    <citation type="submission" date="2018-12" db="EMBL/GenBank/DDBJ databases">
        <authorList>
            <person name="Yu L."/>
        </authorList>
    </citation>
    <scope>NUCLEOTIDE SEQUENCE [LARGE SCALE GENOMIC DNA]</scope>
    <source>
        <strain evidence="1 2">HAW-EB5</strain>
    </source>
</reference>
<organism evidence="1 2">
    <name type="scientific">Shewanella atlantica</name>
    <dbReference type="NCBI Taxonomy" id="271099"/>
    <lineage>
        <taxon>Bacteria</taxon>
        <taxon>Pseudomonadati</taxon>
        <taxon>Pseudomonadota</taxon>
        <taxon>Gammaproteobacteria</taxon>
        <taxon>Alteromonadales</taxon>
        <taxon>Shewanellaceae</taxon>
        <taxon>Shewanella</taxon>
    </lineage>
</organism>
<dbReference type="EMBL" id="RXNV01000024">
    <property type="protein sequence ID" value="RTR26078.1"/>
    <property type="molecule type" value="Genomic_DNA"/>
</dbReference>
<name>A0A3S0KA35_9GAMM</name>
<dbReference type="AlphaFoldDB" id="A0A3S0KA35"/>